<evidence type="ECO:0000313" key="3">
    <source>
        <dbReference type="EMBL" id="CAF1325355.1"/>
    </source>
</evidence>
<dbReference type="InterPro" id="IPR030379">
    <property type="entry name" value="G_SEPTIN_dom"/>
</dbReference>
<name>A0A815F7I7_9BILA</name>
<dbReference type="InterPro" id="IPR027417">
    <property type="entry name" value="P-loop_NTPase"/>
</dbReference>
<dbReference type="Proteomes" id="UP000663891">
    <property type="component" value="Unassembled WGS sequence"/>
</dbReference>
<feature type="domain" description="Septin-type G" evidence="2">
    <location>
        <begin position="71"/>
        <end position="156"/>
    </location>
</feature>
<proteinExistence type="inferred from homology"/>
<organism evidence="3 4">
    <name type="scientific">Adineta steineri</name>
    <dbReference type="NCBI Taxonomy" id="433720"/>
    <lineage>
        <taxon>Eukaryota</taxon>
        <taxon>Metazoa</taxon>
        <taxon>Spiralia</taxon>
        <taxon>Gnathifera</taxon>
        <taxon>Rotifera</taxon>
        <taxon>Eurotatoria</taxon>
        <taxon>Bdelloidea</taxon>
        <taxon>Adinetida</taxon>
        <taxon>Adinetidae</taxon>
        <taxon>Adineta</taxon>
    </lineage>
</organism>
<dbReference type="EMBL" id="CAJNON010000585">
    <property type="protein sequence ID" value="CAF1325355.1"/>
    <property type="molecule type" value="Genomic_DNA"/>
</dbReference>
<keyword evidence="1" id="KW-0547">Nucleotide-binding</keyword>
<dbReference type="GO" id="GO:0005525">
    <property type="term" value="F:GTP binding"/>
    <property type="evidence" value="ECO:0007669"/>
    <property type="project" value="UniProtKB-KW"/>
</dbReference>
<protein>
    <recommendedName>
        <fullName evidence="2">Septin-type G domain-containing protein</fullName>
    </recommendedName>
</protein>
<evidence type="ECO:0000256" key="1">
    <source>
        <dbReference type="RuleBase" id="RU004560"/>
    </source>
</evidence>
<dbReference type="PANTHER" id="PTHR32046:SF14">
    <property type="match status" value="1"/>
</dbReference>
<reference evidence="3" key="1">
    <citation type="submission" date="2021-02" db="EMBL/GenBank/DDBJ databases">
        <authorList>
            <person name="Nowell W R."/>
        </authorList>
    </citation>
    <scope>NUCLEOTIDE SEQUENCE</scope>
</reference>
<dbReference type="Pfam" id="PF00735">
    <property type="entry name" value="Septin"/>
    <property type="match status" value="1"/>
</dbReference>
<dbReference type="OrthoDB" id="8954335at2759"/>
<evidence type="ECO:0000313" key="4">
    <source>
        <dbReference type="Proteomes" id="UP000663891"/>
    </source>
</evidence>
<dbReference type="AlphaFoldDB" id="A0A815F7I7"/>
<evidence type="ECO:0000259" key="2">
    <source>
        <dbReference type="Pfam" id="PF00735"/>
    </source>
</evidence>
<comment type="similarity">
    <text evidence="1">Belongs to the TRAFAC class TrmE-Era-EngA-EngB-Septin-like GTPase superfamily. Septin GTPase family.</text>
</comment>
<sequence length="593" mass="67329">MATSNLTATKPTPASILLSNAQIIKIGKNGHPTIYKLKIQEQMLDENFSLRKCHVGQAALVNGCPPPEKIIMMVGATGAGKSTMINAFVNYFYGTQWKDNFRLKLITEEDEGVNGVAQSQTKSQTKFITAYTVQYQPGCPVPYTLTIIDTPGFGDVQGIKRDGEITQQIREFFMMKGPHGIDHLDAIGFVVQSSLSRLTPTQKYIFDSILSIFGNDIASNMFSLITFADGQPPPVLQAIKEAGVPSITHFKFNNSALYAMNQSNDNDDDDEEEGNIDGMFWKIGVGSLKKFFTEFLKVKPVSLLLTKEVLTERQHLEAFVQGIQPQIKLGLHKLEVLRQETKILQDHVNDIEKNKSFTYTVEVPKQRQVNLPKGQFVTNCLRCNHTCHYPCTITKDTEKYLCAAMNNHTISATCTVCPDKCPWNSHYNNPYQFELYQEKETRTVEDMKKRYQQAAKDGKTKLNIFEALKLDFQETQREVCRMIGRARRAIMRLEQIALKPNPLSTIQYIELIIETEKNEAKPGWQERISHLNEAKEKAKIIEKVKTTPDDDWFAHTDDVVDLDDKFRDLADKIKDSNSEPGTSKTFLSRFIRK</sequence>
<dbReference type="Gene3D" id="3.40.50.300">
    <property type="entry name" value="P-loop containing nucleotide triphosphate hydrolases"/>
    <property type="match status" value="1"/>
</dbReference>
<dbReference type="PANTHER" id="PTHR32046">
    <property type="entry name" value="G DOMAIN-CONTAINING PROTEIN"/>
    <property type="match status" value="1"/>
</dbReference>
<comment type="caution">
    <text evidence="3">The sequence shown here is derived from an EMBL/GenBank/DDBJ whole genome shotgun (WGS) entry which is preliminary data.</text>
</comment>
<gene>
    <name evidence="3" type="ORF">VCS650_LOCUS32377</name>
</gene>
<accession>A0A815F7I7</accession>
<keyword evidence="1" id="KW-0342">GTP-binding</keyword>
<dbReference type="CDD" id="cd00882">
    <property type="entry name" value="Ras_like_GTPase"/>
    <property type="match status" value="1"/>
</dbReference>
<dbReference type="SUPFAM" id="SSF52540">
    <property type="entry name" value="P-loop containing nucleoside triphosphate hydrolases"/>
    <property type="match status" value="2"/>
</dbReference>